<dbReference type="GO" id="GO:0016740">
    <property type="term" value="F:transferase activity"/>
    <property type="evidence" value="ECO:0007669"/>
    <property type="project" value="UniProtKB-KW"/>
</dbReference>
<dbReference type="AlphaFoldDB" id="A0A327QQU6"/>
<evidence type="ECO:0000313" key="2">
    <source>
        <dbReference type="Proteomes" id="UP000249547"/>
    </source>
</evidence>
<dbReference type="EMBL" id="QLLL01000003">
    <property type="protein sequence ID" value="RAJ06939.1"/>
    <property type="molecule type" value="Genomic_DNA"/>
</dbReference>
<sequence>MEMENEIMQGRDIVMVGLQPWDVPIGSNCKNIAMELSRYNRVLYVNRALDRISSIRDKNDPITIARMKSIRREVDDINEVHPNLFVLNPRTIVSSANWVPTDMLFDYFNYRNNKSIAKEIQQAMKRLQFVDPILINDSDFFRAFYMDELLPGFAATVYYIRDNLVSQPYFQKHGVRLEPKLMAKSTMVAANSAYLANYAKQHNPNSIDIGQGCEFDHFIVKRAPEKPFGMQGINGPLIGYVGALMSARLDINIIKTIAQANTQWQVILVGPEDESFRQSELHNMPNVHFLGPQPAHTLADYIYHFDVCMNPQALNDMTIGNYPRKVDEYLAMGKPVVATKTAAMEMFAPYTYLCENANEYVQAIGNILRMPVDLPVIEARKKFALSHTWPASVGKMCQQLKQILEQQNKRTWPTIGLATIES</sequence>
<evidence type="ECO:0000313" key="1">
    <source>
        <dbReference type="EMBL" id="RAJ06939.1"/>
    </source>
</evidence>
<dbReference type="RefSeq" id="WP_245952614.1">
    <property type="nucleotide sequence ID" value="NZ_QLLL01000003.1"/>
</dbReference>
<dbReference type="Gene3D" id="3.40.50.2000">
    <property type="entry name" value="Glycogen Phosphorylase B"/>
    <property type="match status" value="1"/>
</dbReference>
<dbReference type="Pfam" id="PF13692">
    <property type="entry name" value="Glyco_trans_1_4"/>
    <property type="match status" value="1"/>
</dbReference>
<dbReference type="Proteomes" id="UP000249547">
    <property type="component" value="Unassembled WGS sequence"/>
</dbReference>
<dbReference type="SUPFAM" id="SSF53756">
    <property type="entry name" value="UDP-Glycosyltransferase/glycogen phosphorylase"/>
    <property type="match status" value="1"/>
</dbReference>
<gene>
    <name evidence="1" type="ORF">LX64_02067</name>
</gene>
<comment type="caution">
    <text evidence="1">The sequence shown here is derived from an EMBL/GenBank/DDBJ whole genome shotgun (WGS) entry which is preliminary data.</text>
</comment>
<protein>
    <submittedName>
        <fullName evidence="1">Glycosyltransferase involved in cell wall biosynthesis</fullName>
    </submittedName>
</protein>
<proteinExistence type="predicted"/>
<name>A0A327QQU6_9BACT</name>
<organism evidence="1 2">
    <name type="scientific">Chitinophaga skermanii</name>
    <dbReference type="NCBI Taxonomy" id="331697"/>
    <lineage>
        <taxon>Bacteria</taxon>
        <taxon>Pseudomonadati</taxon>
        <taxon>Bacteroidota</taxon>
        <taxon>Chitinophagia</taxon>
        <taxon>Chitinophagales</taxon>
        <taxon>Chitinophagaceae</taxon>
        <taxon>Chitinophaga</taxon>
    </lineage>
</organism>
<keyword evidence="2" id="KW-1185">Reference proteome</keyword>
<reference evidence="1 2" key="1">
    <citation type="submission" date="2018-06" db="EMBL/GenBank/DDBJ databases">
        <title>Genomic Encyclopedia of Archaeal and Bacterial Type Strains, Phase II (KMG-II): from individual species to whole genera.</title>
        <authorList>
            <person name="Goeker M."/>
        </authorList>
    </citation>
    <scope>NUCLEOTIDE SEQUENCE [LARGE SCALE GENOMIC DNA]</scope>
    <source>
        <strain evidence="1 2">DSM 23857</strain>
    </source>
</reference>
<dbReference type="Gene3D" id="3.40.50.11010">
    <property type="match status" value="1"/>
</dbReference>
<keyword evidence="1" id="KW-0808">Transferase</keyword>
<accession>A0A327QQU6</accession>